<sequence length="309" mass="34274">MFRGRRGCRRAGAVATPRKALSSRRKREAATTQDRSEGGKRPSPSSSSSSVRSRLLGAAFGQGNKARRANKARSGERVVCSRGLRVYNTKTNPKHKKMRKRKHQGSISQSSDAPGAGARQLRGRRDRYCVTDAASKGDLTNKVNNQGAWAAHASQPTFFFYCPVALQLSRRPQRQGGRRVNDRPCSNPRRDEREPHYIIPTPHPTCTSALGLWSAWKLEASGMHSERSSQSITSISARSINTATVNLAMMQPRTRPVQKFAQAVSQCSAEAAVYGKCIVEDYNAVHKDKCKKEFLKLKDCYLTASKKPR</sequence>
<dbReference type="AlphaFoldDB" id="J3PCS3"/>
<dbReference type="Proteomes" id="UP000006039">
    <property type="component" value="Unassembled WGS sequence"/>
</dbReference>
<dbReference type="VEuPathDB" id="FungiDB:GGTG_11291"/>
<name>J3PCS3_GAET3</name>
<dbReference type="PANTHER" id="PTHR34561:SF1">
    <property type="entry name" value="NADH DEHYDROGENASE [UBIQUINONE] 1 ALPHA SUBCOMPLEX ASSEMBLY FACTOR 8"/>
    <property type="match status" value="1"/>
</dbReference>
<dbReference type="OrthoDB" id="3821113at2759"/>
<dbReference type="RefSeq" id="XP_009227440.1">
    <property type="nucleotide sequence ID" value="XM_009229176.1"/>
</dbReference>
<gene>
    <name evidence="3" type="primary">20351749</name>
    <name evidence="2" type="ORF">GGTG_11291</name>
</gene>
<protein>
    <submittedName>
        <fullName evidence="2 3">Uncharacterized protein</fullName>
    </submittedName>
</protein>
<feature type="compositionally biased region" description="Basic residues" evidence="1">
    <location>
        <begin position="92"/>
        <end position="104"/>
    </location>
</feature>
<dbReference type="EMBL" id="GL385400">
    <property type="protein sequence ID" value="EJT72043.1"/>
    <property type="molecule type" value="Genomic_DNA"/>
</dbReference>
<reference evidence="3" key="5">
    <citation type="submission" date="2018-04" db="UniProtKB">
        <authorList>
            <consortium name="EnsemblFungi"/>
        </authorList>
    </citation>
    <scope>IDENTIFICATION</scope>
    <source>
        <strain evidence="3">R3-111a-1</strain>
    </source>
</reference>
<dbReference type="GO" id="GO:0032981">
    <property type="term" value="P:mitochondrial respiratory chain complex I assembly"/>
    <property type="evidence" value="ECO:0007669"/>
    <property type="project" value="InterPro"/>
</dbReference>
<evidence type="ECO:0000313" key="4">
    <source>
        <dbReference type="Proteomes" id="UP000006039"/>
    </source>
</evidence>
<keyword evidence="4" id="KW-1185">Reference proteome</keyword>
<reference evidence="4" key="1">
    <citation type="submission" date="2010-07" db="EMBL/GenBank/DDBJ databases">
        <title>The genome sequence of Gaeumannomyces graminis var. tritici strain R3-111a-1.</title>
        <authorList>
            <consortium name="The Broad Institute Genome Sequencing Platform"/>
            <person name="Ma L.-J."/>
            <person name="Dead R."/>
            <person name="Young S."/>
            <person name="Zeng Q."/>
            <person name="Koehrsen M."/>
            <person name="Alvarado L."/>
            <person name="Berlin A."/>
            <person name="Chapman S.B."/>
            <person name="Chen Z."/>
            <person name="Freedman E."/>
            <person name="Gellesch M."/>
            <person name="Goldberg J."/>
            <person name="Griggs A."/>
            <person name="Gujja S."/>
            <person name="Heilman E.R."/>
            <person name="Heiman D."/>
            <person name="Hepburn T."/>
            <person name="Howarth C."/>
            <person name="Jen D."/>
            <person name="Larson L."/>
            <person name="Mehta T."/>
            <person name="Neiman D."/>
            <person name="Pearson M."/>
            <person name="Roberts A."/>
            <person name="Saif S."/>
            <person name="Shea T."/>
            <person name="Shenoy N."/>
            <person name="Sisk P."/>
            <person name="Stolte C."/>
            <person name="Sykes S."/>
            <person name="Walk T."/>
            <person name="White J."/>
            <person name="Yandava C."/>
            <person name="Haas B."/>
            <person name="Nusbaum C."/>
            <person name="Birren B."/>
        </authorList>
    </citation>
    <scope>NUCLEOTIDE SEQUENCE [LARGE SCALE GENOMIC DNA]</scope>
    <source>
        <strain evidence="4">R3-111a-1</strain>
    </source>
</reference>
<reference evidence="2" key="2">
    <citation type="submission" date="2010-07" db="EMBL/GenBank/DDBJ databases">
        <authorList>
            <consortium name="The Broad Institute Genome Sequencing Platform"/>
            <consortium name="Broad Institute Genome Sequencing Center for Infectious Disease"/>
            <person name="Ma L.-J."/>
            <person name="Dead R."/>
            <person name="Young S."/>
            <person name="Zeng Q."/>
            <person name="Koehrsen M."/>
            <person name="Alvarado L."/>
            <person name="Berlin A."/>
            <person name="Chapman S.B."/>
            <person name="Chen Z."/>
            <person name="Freedman E."/>
            <person name="Gellesch M."/>
            <person name="Goldberg J."/>
            <person name="Griggs A."/>
            <person name="Gujja S."/>
            <person name="Heilman E.R."/>
            <person name="Heiman D."/>
            <person name="Hepburn T."/>
            <person name="Howarth C."/>
            <person name="Jen D."/>
            <person name="Larson L."/>
            <person name="Mehta T."/>
            <person name="Neiman D."/>
            <person name="Pearson M."/>
            <person name="Roberts A."/>
            <person name="Saif S."/>
            <person name="Shea T."/>
            <person name="Shenoy N."/>
            <person name="Sisk P."/>
            <person name="Stolte C."/>
            <person name="Sykes S."/>
            <person name="Walk T."/>
            <person name="White J."/>
            <person name="Yandava C."/>
            <person name="Haas B."/>
            <person name="Nusbaum C."/>
            <person name="Birren B."/>
        </authorList>
    </citation>
    <scope>NUCLEOTIDE SEQUENCE</scope>
    <source>
        <strain evidence="2">R3-111a-1</strain>
    </source>
</reference>
<dbReference type="GeneID" id="20351749"/>
<dbReference type="PANTHER" id="PTHR34561">
    <property type="entry name" value="NADH DEHYDROGENASE [UBIQUINONE] 1 ALPHA SUBCOMPLEX ASSEMBLY FACTOR 8"/>
    <property type="match status" value="1"/>
</dbReference>
<reference evidence="3" key="4">
    <citation type="journal article" date="2015" name="G3 (Bethesda)">
        <title>Genome sequences of three phytopathogenic species of the Magnaporthaceae family of fungi.</title>
        <authorList>
            <person name="Okagaki L.H."/>
            <person name="Nunes C.C."/>
            <person name="Sailsbery J."/>
            <person name="Clay B."/>
            <person name="Brown D."/>
            <person name="John T."/>
            <person name="Oh Y."/>
            <person name="Young N."/>
            <person name="Fitzgerald M."/>
            <person name="Haas B.J."/>
            <person name="Zeng Q."/>
            <person name="Young S."/>
            <person name="Adiconis X."/>
            <person name="Fan L."/>
            <person name="Levin J.Z."/>
            <person name="Mitchell T.K."/>
            <person name="Okubara P.A."/>
            <person name="Farman M.L."/>
            <person name="Kohn L.M."/>
            <person name="Birren B."/>
            <person name="Ma L.-J."/>
            <person name="Dean R.A."/>
        </authorList>
    </citation>
    <scope>NUCLEOTIDE SEQUENCE</scope>
    <source>
        <strain evidence="3">R3-111a-1</strain>
    </source>
</reference>
<proteinExistence type="predicted"/>
<feature type="compositionally biased region" description="Low complexity" evidence="1">
    <location>
        <begin position="41"/>
        <end position="54"/>
    </location>
</feature>
<dbReference type="HOGENOM" id="CLU_900300_0_0_1"/>
<dbReference type="GO" id="GO:0005739">
    <property type="term" value="C:mitochondrion"/>
    <property type="evidence" value="ECO:0007669"/>
    <property type="project" value="InterPro"/>
</dbReference>
<organism evidence="2">
    <name type="scientific">Gaeumannomyces tritici (strain R3-111a-1)</name>
    <name type="common">Wheat and barley take-all root rot fungus</name>
    <name type="synonym">Gaeumannomyces graminis var. tritici</name>
    <dbReference type="NCBI Taxonomy" id="644352"/>
    <lineage>
        <taxon>Eukaryota</taxon>
        <taxon>Fungi</taxon>
        <taxon>Dikarya</taxon>
        <taxon>Ascomycota</taxon>
        <taxon>Pezizomycotina</taxon>
        <taxon>Sordariomycetes</taxon>
        <taxon>Sordariomycetidae</taxon>
        <taxon>Magnaporthales</taxon>
        <taxon>Magnaporthaceae</taxon>
        <taxon>Gaeumannomyces</taxon>
    </lineage>
</organism>
<feature type="region of interest" description="Disordered" evidence="1">
    <location>
        <begin position="1"/>
        <end position="125"/>
    </location>
</feature>
<accession>J3PCS3</accession>
<evidence type="ECO:0000313" key="2">
    <source>
        <dbReference type="EMBL" id="EJT72043.1"/>
    </source>
</evidence>
<dbReference type="InterPro" id="IPR034595">
    <property type="entry name" value="NDUFAF8"/>
</dbReference>
<feature type="region of interest" description="Disordered" evidence="1">
    <location>
        <begin position="171"/>
        <end position="200"/>
    </location>
</feature>
<evidence type="ECO:0000256" key="1">
    <source>
        <dbReference type="SAM" id="MobiDB-lite"/>
    </source>
</evidence>
<dbReference type="EnsemblFungi" id="EJT72043">
    <property type="protein sequence ID" value="EJT72043"/>
    <property type="gene ID" value="GGTG_11291"/>
</dbReference>
<dbReference type="eggNOG" id="ENOG502SBX9">
    <property type="taxonomic scope" value="Eukaryota"/>
</dbReference>
<evidence type="ECO:0000313" key="3">
    <source>
        <dbReference type="EnsemblFungi" id="EJT72043"/>
    </source>
</evidence>
<reference evidence="2" key="3">
    <citation type="submission" date="2010-09" db="EMBL/GenBank/DDBJ databases">
        <title>Annotation of Gaeumannomyces graminis var. tritici R3-111a-1.</title>
        <authorList>
            <consortium name="The Broad Institute Genome Sequencing Platform"/>
            <person name="Ma L.-J."/>
            <person name="Dead R."/>
            <person name="Young S.K."/>
            <person name="Zeng Q."/>
            <person name="Gargeya S."/>
            <person name="Fitzgerald M."/>
            <person name="Haas B."/>
            <person name="Abouelleil A."/>
            <person name="Alvarado L."/>
            <person name="Arachchi H.M."/>
            <person name="Berlin A."/>
            <person name="Brown A."/>
            <person name="Chapman S.B."/>
            <person name="Chen Z."/>
            <person name="Dunbar C."/>
            <person name="Freedman E."/>
            <person name="Gearin G."/>
            <person name="Gellesch M."/>
            <person name="Goldberg J."/>
            <person name="Griggs A."/>
            <person name="Gujja S."/>
            <person name="Heiman D."/>
            <person name="Howarth C."/>
            <person name="Larson L."/>
            <person name="Lui A."/>
            <person name="MacDonald P.J.P."/>
            <person name="Mehta T."/>
            <person name="Montmayeur A."/>
            <person name="Murphy C."/>
            <person name="Neiman D."/>
            <person name="Pearson M."/>
            <person name="Priest M."/>
            <person name="Roberts A."/>
            <person name="Saif S."/>
            <person name="Shea T."/>
            <person name="Shenoy N."/>
            <person name="Sisk P."/>
            <person name="Stolte C."/>
            <person name="Sykes S."/>
            <person name="Yandava C."/>
            <person name="Wortman J."/>
            <person name="Nusbaum C."/>
            <person name="Birren B."/>
        </authorList>
    </citation>
    <scope>NUCLEOTIDE SEQUENCE</scope>
    <source>
        <strain evidence="2">R3-111a-1</strain>
    </source>
</reference>